<comment type="caution">
    <text evidence="2">The sequence shown here is derived from an EMBL/GenBank/DDBJ whole genome shotgun (WGS) entry which is preliminary data.</text>
</comment>
<feature type="compositionally biased region" description="Polar residues" evidence="1">
    <location>
        <begin position="140"/>
        <end position="150"/>
    </location>
</feature>
<keyword evidence="3" id="KW-1185">Reference proteome</keyword>
<dbReference type="Proteomes" id="UP000266723">
    <property type="component" value="Unassembled WGS sequence"/>
</dbReference>
<dbReference type="EMBL" id="QGKV02000649">
    <property type="protein sequence ID" value="KAF3580565.1"/>
    <property type="molecule type" value="Genomic_DNA"/>
</dbReference>
<proteinExistence type="predicted"/>
<evidence type="ECO:0000256" key="1">
    <source>
        <dbReference type="SAM" id="MobiDB-lite"/>
    </source>
</evidence>
<gene>
    <name evidence="2" type="ORF">DY000_02031795</name>
</gene>
<feature type="compositionally biased region" description="Basic and acidic residues" evidence="1">
    <location>
        <begin position="127"/>
        <end position="139"/>
    </location>
</feature>
<protein>
    <submittedName>
        <fullName evidence="2">Uncharacterized protein</fullName>
    </submittedName>
</protein>
<feature type="region of interest" description="Disordered" evidence="1">
    <location>
        <begin position="75"/>
        <end position="102"/>
    </location>
</feature>
<feature type="compositionally biased region" description="Acidic residues" evidence="1">
    <location>
        <begin position="75"/>
        <end position="86"/>
    </location>
</feature>
<accession>A0ABQ7DTM0</accession>
<evidence type="ECO:0000313" key="2">
    <source>
        <dbReference type="EMBL" id="KAF3580565.1"/>
    </source>
</evidence>
<sequence length="150" mass="16792">MIKSLVVKSPVLEEDKVLDMEECKAIFLENGIDMDAVDNLQDFSEGEFEEMLKEQEGAKAIKEDVELGHIEEDKEAVEEEAVEEEAVTTQGPRKRLFKPSTAGSTKMRIAAVLVSPRKRVHAKIGTRHRESGKQQEKKGTSNPKNGMQKP</sequence>
<reference evidence="2 3" key="1">
    <citation type="journal article" date="2020" name="BMC Genomics">
        <title>Intraspecific diversification of the crop wild relative Brassica cretica Lam. using demographic model selection.</title>
        <authorList>
            <person name="Kioukis A."/>
            <person name="Michalopoulou V.A."/>
            <person name="Briers L."/>
            <person name="Pirintsos S."/>
            <person name="Studholme D.J."/>
            <person name="Pavlidis P."/>
            <person name="Sarris P.F."/>
        </authorList>
    </citation>
    <scope>NUCLEOTIDE SEQUENCE [LARGE SCALE GENOMIC DNA]</scope>
    <source>
        <strain evidence="3">cv. PFS-1207/04</strain>
    </source>
</reference>
<feature type="region of interest" description="Disordered" evidence="1">
    <location>
        <begin position="118"/>
        <end position="150"/>
    </location>
</feature>
<name>A0ABQ7DTM0_BRACR</name>
<organism evidence="2 3">
    <name type="scientific">Brassica cretica</name>
    <name type="common">Mustard</name>
    <dbReference type="NCBI Taxonomy" id="69181"/>
    <lineage>
        <taxon>Eukaryota</taxon>
        <taxon>Viridiplantae</taxon>
        <taxon>Streptophyta</taxon>
        <taxon>Embryophyta</taxon>
        <taxon>Tracheophyta</taxon>
        <taxon>Spermatophyta</taxon>
        <taxon>Magnoliopsida</taxon>
        <taxon>eudicotyledons</taxon>
        <taxon>Gunneridae</taxon>
        <taxon>Pentapetalae</taxon>
        <taxon>rosids</taxon>
        <taxon>malvids</taxon>
        <taxon>Brassicales</taxon>
        <taxon>Brassicaceae</taxon>
        <taxon>Brassiceae</taxon>
        <taxon>Brassica</taxon>
    </lineage>
</organism>
<evidence type="ECO:0000313" key="3">
    <source>
        <dbReference type="Proteomes" id="UP000266723"/>
    </source>
</evidence>